<dbReference type="AlphaFoldDB" id="X1RTX6"/>
<gene>
    <name evidence="1" type="ORF">S12H4_14774</name>
</gene>
<sequence length="125" mass="14181">MAMRLTGLERVLKTLQLEEPDVVPHFERHAQNVRDAILPGASEEDFVEYMDLDGIRFSDRTQSWSYEIVDADKGINRDQWGGLVRYTTEDNPVPIEPAIKSEADLEKYKLPATNNLPIEAPATIP</sequence>
<protein>
    <submittedName>
        <fullName evidence="1">Uncharacterized protein</fullName>
    </submittedName>
</protein>
<proteinExistence type="predicted"/>
<dbReference type="EMBL" id="BARW01007058">
    <property type="protein sequence ID" value="GAI84202.1"/>
    <property type="molecule type" value="Genomic_DNA"/>
</dbReference>
<dbReference type="InterPro" id="IPR038071">
    <property type="entry name" value="UROD/MetE-like_sf"/>
</dbReference>
<comment type="caution">
    <text evidence="1">The sequence shown here is derived from an EMBL/GenBank/DDBJ whole genome shotgun (WGS) entry which is preliminary data.</text>
</comment>
<organism evidence="1">
    <name type="scientific">marine sediment metagenome</name>
    <dbReference type="NCBI Taxonomy" id="412755"/>
    <lineage>
        <taxon>unclassified sequences</taxon>
        <taxon>metagenomes</taxon>
        <taxon>ecological metagenomes</taxon>
    </lineage>
</organism>
<accession>X1RTX6</accession>
<name>X1RTX6_9ZZZZ</name>
<dbReference type="Gene3D" id="3.20.20.210">
    <property type="match status" value="1"/>
</dbReference>
<reference evidence="1" key="1">
    <citation type="journal article" date="2014" name="Front. Microbiol.">
        <title>High frequency of phylogenetically diverse reductive dehalogenase-homologous genes in deep subseafloor sedimentary metagenomes.</title>
        <authorList>
            <person name="Kawai M."/>
            <person name="Futagami T."/>
            <person name="Toyoda A."/>
            <person name="Takaki Y."/>
            <person name="Nishi S."/>
            <person name="Hori S."/>
            <person name="Arai W."/>
            <person name="Tsubouchi T."/>
            <person name="Morono Y."/>
            <person name="Uchiyama I."/>
            <person name="Ito T."/>
            <person name="Fujiyama A."/>
            <person name="Inagaki F."/>
            <person name="Takami H."/>
        </authorList>
    </citation>
    <scope>NUCLEOTIDE SEQUENCE</scope>
    <source>
        <strain evidence="1">Expedition CK06-06</strain>
    </source>
</reference>
<evidence type="ECO:0000313" key="1">
    <source>
        <dbReference type="EMBL" id="GAI84202.1"/>
    </source>
</evidence>